<organism evidence="2 3">
    <name type="scientific">Neonectria punicea</name>
    <dbReference type="NCBI Taxonomy" id="979145"/>
    <lineage>
        <taxon>Eukaryota</taxon>
        <taxon>Fungi</taxon>
        <taxon>Dikarya</taxon>
        <taxon>Ascomycota</taxon>
        <taxon>Pezizomycotina</taxon>
        <taxon>Sordariomycetes</taxon>
        <taxon>Hypocreomycetidae</taxon>
        <taxon>Hypocreales</taxon>
        <taxon>Nectriaceae</taxon>
        <taxon>Neonectria</taxon>
    </lineage>
</organism>
<dbReference type="CDD" id="cd10170">
    <property type="entry name" value="ASKHA_NBD_HSP70"/>
    <property type="match status" value="1"/>
</dbReference>
<feature type="region of interest" description="Disordered" evidence="1">
    <location>
        <begin position="586"/>
        <end position="605"/>
    </location>
</feature>
<comment type="caution">
    <text evidence="2">The sequence shown here is derived from an EMBL/GenBank/DDBJ whole genome shotgun (WGS) entry which is preliminary data.</text>
</comment>
<name>A0ABR1HQ27_9HYPO</name>
<dbReference type="Gene3D" id="3.30.420.40">
    <property type="match status" value="2"/>
</dbReference>
<feature type="compositionally biased region" description="Basic and acidic residues" evidence="1">
    <location>
        <begin position="646"/>
        <end position="690"/>
    </location>
</feature>
<evidence type="ECO:0000313" key="2">
    <source>
        <dbReference type="EMBL" id="KAK7422975.1"/>
    </source>
</evidence>
<proteinExistence type="predicted"/>
<dbReference type="PANTHER" id="PTHR42749:SF1">
    <property type="entry name" value="CELL SHAPE-DETERMINING PROTEIN MREB"/>
    <property type="match status" value="1"/>
</dbReference>
<gene>
    <name evidence="2" type="ORF">QQX98_001265</name>
</gene>
<evidence type="ECO:0008006" key="4">
    <source>
        <dbReference type="Google" id="ProtNLM"/>
    </source>
</evidence>
<evidence type="ECO:0000313" key="3">
    <source>
        <dbReference type="Proteomes" id="UP001498476"/>
    </source>
</evidence>
<feature type="region of interest" description="Disordered" evidence="1">
    <location>
        <begin position="636"/>
        <end position="698"/>
    </location>
</feature>
<evidence type="ECO:0000256" key="1">
    <source>
        <dbReference type="SAM" id="MobiDB-lite"/>
    </source>
</evidence>
<keyword evidence="3" id="KW-1185">Reference proteome</keyword>
<sequence>MPSSETIRDPTTEVPDLIVGIDFGMTGTAVAFAAPIDQNISVLQQWPGSHLRQDKVPSTIAYRDDMPFSWGFDVSQDMSNARDIKSFFKGVFDEQDLNRVNQDAALSITVGQVEKWLTDYFRQLYAHIKNSLETRLPLGKEWKAAKIRFLFSYPTNWGDETIRRFKRVIEEAGFGQSDGPSSGPHKVEAALDEAHAAMAYYFAESKLPNDGDHLMIADIGGGTSDVSIFLVKGYEDMSPKLFSKVASLGSNIGSTKIDEGFETILRERLALPNVEDANTATLATAVEVQTWKMVEDPAFLEAKCRYGAKPSGTLAKPYFFVTVPVPSKSSSNSHPEIEDRMMKFDKEELFKPLFDDQCSKIWKQFDEQIKKAFPSSDLDEMKLHVVLAGGMGSSEYVKNFLIDKFRAEKAIVPQFAVAQEPQLAVCKGLVHDALKEINQGGLFRYSAQAWYGIAKNNSFQSVEWFLKKDEEVRSSATRDLKRLLEVDDKGKIALQIVKTKEDVQVGLLSKKSKHLNNDPIVVGSLTDKLPPNTLQPHKVLGFQKSKFQVVVKVNLGRGAMKFEISRGKERVGDPLYVSEPWHLTPMLSEGKARGSPRTPRGARIGREKNINWGTIGTWTLGIAAVAATLGIGMAQLKQGDDEEEADEKKDAEEKEAKRKEEEARRKEEEARRKEDAEEEAKEKEVAEMETKPPSGYNE</sequence>
<dbReference type="EMBL" id="JAZAVJ010000012">
    <property type="protein sequence ID" value="KAK7422975.1"/>
    <property type="molecule type" value="Genomic_DNA"/>
</dbReference>
<protein>
    <recommendedName>
        <fullName evidence="4">Hsp70 family chaperone</fullName>
    </recommendedName>
</protein>
<accession>A0ABR1HQ27</accession>
<dbReference type="InterPro" id="IPR043129">
    <property type="entry name" value="ATPase_NBD"/>
</dbReference>
<dbReference type="PANTHER" id="PTHR42749">
    <property type="entry name" value="CELL SHAPE-DETERMINING PROTEIN MREB"/>
    <property type="match status" value="1"/>
</dbReference>
<dbReference type="Proteomes" id="UP001498476">
    <property type="component" value="Unassembled WGS sequence"/>
</dbReference>
<dbReference type="Gene3D" id="3.90.640.10">
    <property type="entry name" value="Actin, Chain A, domain 4"/>
    <property type="match status" value="1"/>
</dbReference>
<dbReference type="SUPFAM" id="SSF53067">
    <property type="entry name" value="Actin-like ATPase domain"/>
    <property type="match status" value="2"/>
</dbReference>
<reference evidence="2 3" key="1">
    <citation type="journal article" date="2025" name="Microbiol. Resour. Announc.">
        <title>Draft genome sequences for Neonectria magnoliae and Neonectria punicea, canker pathogens of Liriodendron tulipifera and Acer saccharum in West Virginia.</title>
        <authorList>
            <person name="Petronek H.M."/>
            <person name="Kasson M.T."/>
            <person name="Metheny A.M."/>
            <person name="Stauder C.M."/>
            <person name="Lovett B."/>
            <person name="Lynch S.C."/>
            <person name="Garnas J.R."/>
            <person name="Kasson L.R."/>
            <person name="Stajich J.E."/>
        </authorList>
    </citation>
    <scope>NUCLEOTIDE SEQUENCE [LARGE SCALE GENOMIC DNA]</scope>
    <source>
        <strain evidence="2 3">NRRL 64653</strain>
    </source>
</reference>